<evidence type="ECO:0000256" key="1">
    <source>
        <dbReference type="SAM" id="MobiDB-lite"/>
    </source>
</evidence>
<sequence>MISFPSGYIVQDNPSSPYSYVSCLRKDDVGYVYRCDSKDKTTFYVEMTISIPQIPQNDTTVYIFGDQCNLQDVCPDLAALADSAKNDTMSLGPFGTWSKVGVVIFICILGFIVLVACFVVVRRNSMANINSRRLDYPDEGDDNLDQFSHNENDDNVLTQMPLKDTLTNVERKISHKDKVMHSPTIKKSSNNDDIKRSKSQRTQDDKKKHTEINVYSEKQPVVLPDLNHNEHSNDNFIQEMDRRSTINRGSLINEKDAYSSNNEIYENSLKTNPRFDASPPAKMQM</sequence>
<reference evidence="3" key="1">
    <citation type="submission" date="2021-06" db="EMBL/GenBank/DDBJ databases">
        <authorList>
            <person name="Kallberg Y."/>
            <person name="Tangrot J."/>
            <person name="Rosling A."/>
        </authorList>
    </citation>
    <scope>NUCLEOTIDE SEQUENCE</scope>
    <source>
        <strain evidence="3">FL966</strain>
    </source>
</reference>
<feature type="compositionally biased region" description="Basic and acidic residues" evidence="1">
    <location>
        <begin position="189"/>
        <end position="211"/>
    </location>
</feature>
<keyword evidence="2" id="KW-0812">Transmembrane</keyword>
<gene>
    <name evidence="3" type="ORF">CPELLU_LOCUS13530</name>
</gene>
<keyword evidence="4" id="KW-1185">Reference proteome</keyword>
<feature type="region of interest" description="Disordered" evidence="1">
    <location>
        <begin position="132"/>
        <end position="161"/>
    </location>
</feature>
<keyword evidence="2" id="KW-1133">Transmembrane helix</keyword>
<evidence type="ECO:0000313" key="3">
    <source>
        <dbReference type="EMBL" id="CAG8731710.1"/>
    </source>
</evidence>
<proteinExistence type="predicted"/>
<accession>A0A9N9NHM4</accession>
<protein>
    <submittedName>
        <fullName evidence="3">9203_t:CDS:1</fullName>
    </submittedName>
</protein>
<dbReference type="EMBL" id="CAJVQA010014546">
    <property type="protein sequence ID" value="CAG8731710.1"/>
    <property type="molecule type" value="Genomic_DNA"/>
</dbReference>
<dbReference type="OrthoDB" id="2410735at2759"/>
<dbReference type="Proteomes" id="UP000789759">
    <property type="component" value="Unassembled WGS sequence"/>
</dbReference>
<name>A0A9N9NHM4_9GLOM</name>
<dbReference type="AlphaFoldDB" id="A0A9N9NHM4"/>
<evidence type="ECO:0000313" key="4">
    <source>
        <dbReference type="Proteomes" id="UP000789759"/>
    </source>
</evidence>
<evidence type="ECO:0000256" key="2">
    <source>
        <dbReference type="SAM" id="Phobius"/>
    </source>
</evidence>
<keyword evidence="2" id="KW-0472">Membrane</keyword>
<comment type="caution">
    <text evidence="3">The sequence shown here is derived from an EMBL/GenBank/DDBJ whole genome shotgun (WGS) entry which is preliminary data.</text>
</comment>
<feature type="transmembrane region" description="Helical" evidence="2">
    <location>
        <begin position="100"/>
        <end position="121"/>
    </location>
</feature>
<feature type="region of interest" description="Disordered" evidence="1">
    <location>
        <begin position="173"/>
        <end position="211"/>
    </location>
</feature>
<organism evidence="3 4">
    <name type="scientific">Cetraspora pellucida</name>
    <dbReference type="NCBI Taxonomy" id="1433469"/>
    <lineage>
        <taxon>Eukaryota</taxon>
        <taxon>Fungi</taxon>
        <taxon>Fungi incertae sedis</taxon>
        <taxon>Mucoromycota</taxon>
        <taxon>Glomeromycotina</taxon>
        <taxon>Glomeromycetes</taxon>
        <taxon>Diversisporales</taxon>
        <taxon>Gigasporaceae</taxon>
        <taxon>Cetraspora</taxon>
    </lineage>
</organism>